<evidence type="ECO:0000256" key="2">
    <source>
        <dbReference type="SAM" id="MobiDB-lite"/>
    </source>
</evidence>
<dbReference type="Gene3D" id="2.40.30.170">
    <property type="match status" value="1"/>
</dbReference>
<protein>
    <submittedName>
        <fullName evidence="6">Membrane fusion protein (Multidrug efflux system)</fullName>
    </submittedName>
</protein>
<dbReference type="Gene3D" id="2.40.50.100">
    <property type="match status" value="1"/>
</dbReference>
<keyword evidence="7" id="KW-1185">Reference proteome</keyword>
<dbReference type="PANTHER" id="PTHR30386:SF24">
    <property type="entry name" value="MULTIDRUG RESISTANCE EFFLUX PUMP"/>
    <property type="match status" value="1"/>
</dbReference>
<gene>
    <name evidence="6" type="ORF">C7450_105403</name>
</gene>
<dbReference type="InterPro" id="IPR058625">
    <property type="entry name" value="MdtA-like_BSH"/>
</dbReference>
<evidence type="ECO:0000256" key="1">
    <source>
        <dbReference type="SAM" id="Coils"/>
    </source>
</evidence>
<evidence type="ECO:0000313" key="7">
    <source>
        <dbReference type="Proteomes" id="UP000248021"/>
    </source>
</evidence>
<keyword evidence="3" id="KW-0812">Transmembrane</keyword>
<evidence type="ECO:0000313" key="6">
    <source>
        <dbReference type="EMBL" id="PXW59051.1"/>
    </source>
</evidence>
<feature type="compositionally biased region" description="Polar residues" evidence="2">
    <location>
        <begin position="1"/>
        <end position="11"/>
    </location>
</feature>
<feature type="domain" description="p-hydroxybenzoic acid efflux pump subunit AaeA-like beta-barrel" evidence="5">
    <location>
        <begin position="288"/>
        <end position="378"/>
    </location>
</feature>
<keyword evidence="1" id="KW-0175">Coiled coil</keyword>
<dbReference type="SUPFAM" id="SSF111369">
    <property type="entry name" value="HlyD-like secretion proteins"/>
    <property type="match status" value="2"/>
</dbReference>
<accession>A0A2V3U760</accession>
<feature type="transmembrane region" description="Helical" evidence="3">
    <location>
        <begin position="48"/>
        <end position="69"/>
    </location>
</feature>
<sequence>MAMTSPATSDLQRPAPAASPAPASQSVVIGAAPAPDAASPRRKLIRRAAIGLAVLAVLGGTIVWGVNYWTTGRFLVATDDAYVQADVITISPQVQGYVSQVLVDDNAHVRAGQLLATIDDRPFLAALDQAKAAVAEARADIADIEATLDQQASAIAEASATVKVDEAAEAFAEQNNQRFGKLASEGFGTVARAQETQAAIDSDKATVTKDEAALTVAQKQVATLQAELAKAKAALVQQQAAERRAELDLGYTRITAPADGVIGERTLRQGAFVQPGTALMAVVPLSAVYVVANFEETQLAGVHEGQKVAIAVDAFPGETVHGVVNSLAPASGQEFSLLPPDNATGNFTKIVQRIPVKITIDAGDPLAGRLRPGMSVTPTIDTRSGPPRR</sequence>
<dbReference type="EMBL" id="QJJK01000005">
    <property type="protein sequence ID" value="PXW59051.1"/>
    <property type="molecule type" value="Genomic_DNA"/>
</dbReference>
<proteinExistence type="predicted"/>
<dbReference type="AlphaFoldDB" id="A0A2V3U760"/>
<dbReference type="Proteomes" id="UP000248021">
    <property type="component" value="Unassembled WGS sequence"/>
</dbReference>
<dbReference type="GO" id="GO:0055085">
    <property type="term" value="P:transmembrane transport"/>
    <property type="evidence" value="ECO:0007669"/>
    <property type="project" value="InterPro"/>
</dbReference>
<feature type="coiled-coil region" evidence="1">
    <location>
        <begin position="214"/>
        <end position="241"/>
    </location>
</feature>
<evidence type="ECO:0000259" key="5">
    <source>
        <dbReference type="Pfam" id="PF25963"/>
    </source>
</evidence>
<evidence type="ECO:0000256" key="3">
    <source>
        <dbReference type="SAM" id="Phobius"/>
    </source>
</evidence>
<dbReference type="RefSeq" id="WP_110375082.1">
    <property type="nucleotide sequence ID" value="NZ_JAHBRY010000001.1"/>
</dbReference>
<feature type="region of interest" description="Disordered" evidence="2">
    <location>
        <begin position="370"/>
        <end position="389"/>
    </location>
</feature>
<dbReference type="Pfam" id="PF25963">
    <property type="entry name" value="Beta-barrel_AAEA"/>
    <property type="match status" value="1"/>
</dbReference>
<feature type="region of interest" description="Disordered" evidence="2">
    <location>
        <begin position="1"/>
        <end position="22"/>
    </location>
</feature>
<dbReference type="InterPro" id="IPR050739">
    <property type="entry name" value="MFP"/>
</dbReference>
<dbReference type="PANTHER" id="PTHR30386">
    <property type="entry name" value="MEMBRANE FUSION SUBUNIT OF EMRAB-TOLC MULTIDRUG EFFLUX PUMP"/>
    <property type="match status" value="1"/>
</dbReference>
<dbReference type="OrthoDB" id="9811754at2"/>
<dbReference type="InterPro" id="IPR058634">
    <property type="entry name" value="AaeA-lik-b-barrel"/>
</dbReference>
<feature type="coiled-coil region" evidence="1">
    <location>
        <begin position="127"/>
        <end position="154"/>
    </location>
</feature>
<feature type="domain" description="Multidrug resistance protein MdtA-like barrel-sandwich hybrid" evidence="4">
    <location>
        <begin position="87"/>
        <end position="283"/>
    </location>
</feature>
<dbReference type="Gene3D" id="1.10.287.470">
    <property type="entry name" value="Helix hairpin bin"/>
    <property type="match status" value="1"/>
</dbReference>
<keyword evidence="3" id="KW-1133">Transmembrane helix</keyword>
<evidence type="ECO:0000259" key="4">
    <source>
        <dbReference type="Pfam" id="PF25917"/>
    </source>
</evidence>
<keyword evidence="3" id="KW-0472">Membrane</keyword>
<comment type="caution">
    <text evidence="6">The sequence shown here is derived from an EMBL/GenBank/DDBJ whole genome shotgun (WGS) entry which is preliminary data.</text>
</comment>
<reference evidence="6 7" key="1">
    <citation type="submission" date="2018-05" db="EMBL/GenBank/DDBJ databases">
        <title>Genomic Encyclopedia of Type Strains, Phase IV (KMG-IV): sequencing the most valuable type-strain genomes for metagenomic binning, comparative biology and taxonomic classification.</title>
        <authorList>
            <person name="Goeker M."/>
        </authorList>
    </citation>
    <scope>NUCLEOTIDE SEQUENCE [LARGE SCALE GENOMIC DNA]</scope>
    <source>
        <strain evidence="6 7">DSM 6462</strain>
    </source>
</reference>
<organism evidence="6 7">
    <name type="scientific">Chelatococcus asaccharovorans</name>
    <dbReference type="NCBI Taxonomy" id="28210"/>
    <lineage>
        <taxon>Bacteria</taxon>
        <taxon>Pseudomonadati</taxon>
        <taxon>Pseudomonadota</taxon>
        <taxon>Alphaproteobacteria</taxon>
        <taxon>Hyphomicrobiales</taxon>
        <taxon>Chelatococcaceae</taxon>
        <taxon>Chelatococcus</taxon>
    </lineage>
</organism>
<dbReference type="Pfam" id="PF25917">
    <property type="entry name" value="BSH_RND"/>
    <property type="match status" value="1"/>
</dbReference>
<name>A0A2V3U760_9HYPH</name>